<dbReference type="EMBL" id="UZAI01005938">
    <property type="protein sequence ID" value="VDO92799.1"/>
    <property type="molecule type" value="Genomic_DNA"/>
</dbReference>
<gene>
    <name evidence="1" type="ORF">SMRZ_LOCUS10976</name>
</gene>
<proteinExistence type="predicted"/>
<dbReference type="AlphaFoldDB" id="A0A183M4K1"/>
<evidence type="ECO:0000313" key="1">
    <source>
        <dbReference type="EMBL" id="VDO92799.1"/>
    </source>
</evidence>
<reference evidence="1 2" key="1">
    <citation type="submission" date="2018-11" db="EMBL/GenBank/DDBJ databases">
        <authorList>
            <consortium name="Pathogen Informatics"/>
        </authorList>
    </citation>
    <scope>NUCLEOTIDE SEQUENCE [LARGE SCALE GENOMIC DNA]</scope>
    <source>
        <strain evidence="1 2">Zambia</strain>
    </source>
</reference>
<evidence type="ECO:0000313" key="2">
    <source>
        <dbReference type="Proteomes" id="UP000277204"/>
    </source>
</evidence>
<accession>A0A183M4K1</accession>
<name>A0A183M4K1_9TREM</name>
<dbReference type="Proteomes" id="UP000277204">
    <property type="component" value="Unassembled WGS sequence"/>
</dbReference>
<organism evidence="1 2">
    <name type="scientific">Schistosoma margrebowiei</name>
    <dbReference type="NCBI Taxonomy" id="48269"/>
    <lineage>
        <taxon>Eukaryota</taxon>
        <taxon>Metazoa</taxon>
        <taxon>Spiralia</taxon>
        <taxon>Lophotrochozoa</taxon>
        <taxon>Platyhelminthes</taxon>
        <taxon>Trematoda</taxon>
        <taxon>Digenea</taxon>
        <taxon>Strigeidida</taxon>
        <taxon>Schistosomatoidea</taxon>
        <taxon>Schistosomatidae</taxon>
        <taxon>Schistosoma</taxon>
    </lineage>
</organism>
<sequence length="100" mass="11578">MKTLIFEGEHGIQWTAQNQLDDSDFRDSLALLSHTHQQMHMKRTRVASTSASVSFDLHKRKGRGGRTPTQSYLIEKLLKMRNLSHTWSLSSMNEEDMMQT</sequence>
<keyword evidence="2" id="KW-1185">Reference proteome</keyword>
<protein>
    <submittedName>
        <fullName evidence="1">Uncharacterized protein</fullName>
    </submittedName>
</protein>